<dbReference type="InterPro" id="IPR013337">
    <property type="entry name" value="CRISPR-assoc_prot_Cas5_Tneap"/>
</dbReference>
<dbReference type="CDD" id="cd09693">
    <property type="entry name" value="Cas5_I"/>
    <property type="match status" value="1"/>
</dbReference>
<dbReference type="NCBIfam" id="TIGR01895">
    <property type="entry name" value="cas_Cas5t"/>
    <property type="match status" value="1"/>
</dbReference>
<dbReference type="EMBL" id="DSMG01000114">
    <property type="protein sequence ID" value="HDX32044.1"/>
    <property type="molecule type" value="Genomic_DNA"/>
</dbReference>
<dbReference type="GO" id="GO:0051607">
    <property type="term" value="P:defense response to virus"/>
    <property type="evidence" value="ECO:0007669"/>
    <property type="project" value="UniProtKB-KW"/>
</dbReference>
<dbReference type="AlphaFoldDB" id="A0A7C1JDM0"/>
<reference evidence="2" key="1">
    <citation type="journal article" date="2020" name="mSystems">
        <title>Genome- and Community-Level Interaction Insights into Carbon Utilization and Element Cycling Functions of Hydrothermarchaeota in Hydrothermal Sediment.</title>
        <authorList>
            <person name="Zhou Z."/>
            <person name="Liu Y."/>
            <person name="Xu W."/>
            <person name="Pan J."/>
            <person name="Luo Z.H."/>
            <person name="Li M."/>
        </authorList>
    </citation>
    <scope>NUCLEOTIDE SEQUENCE [LARGE SCALE GENOMIC DNA]</scope>
    <source>
        <strain evidence="2">SpSt-289</strain>
    </source>
</reference>
<evidence type="ECO:0000313" key="2">
    <source>
        <dbReference type="EMBL" id="HDX32044.1"/>
    </source>
</evidence>
<accession>A0A7C1JDM0</accession>
<comment type="caution">
    <text evidence="2">The sequence shown here is derived from an EMBL/GenBank/DDBJ whole genome shotgun (WGS) entry which is preliminary data.</text>
</comment>
<keyword evidence="1" id="KW-0051">Antiviral defense</keyword>
<organism evidence="2">
    <name type="scientific">Caldilinea aerophila</name>
    <dbReference type="NCBI Taxonomy" id="133453"/>
    <lineage>
        <taxon>Bacteria</taxon>
        <taxon>Bacillati</taxon>
        <taxon>Chloroflexota</taxon>
        <taxon>Caldilineae</taxon>
        <taxon>Caldilineales</taxon>
        <taxon>Caldilineaceae</taxon>
        <taxon>Caldilinea</taxon>
    </lineage>
</organism>
<sequence>MRVLKVVAEGLTTSFRYPHFMQQVHPSFPMPPPATLYGHLCSALGEWFDPAGVKVAYQFTYQGKARDLEHIVLAEPAGGKLGETRLPKVLEGNINPFEREILFQPRLTLYVNRPEWAAMFRSPRYAVVLGRSQDLFTYTSVEVIQLEQSERAYFGHTLLPYEMALQVRRGMTVLMPRFVDYHRNRYPTFRRYFVVQEPVVLPPEDGLHFADARYGPYWIDPTAPLYRGTSLGLMFLSFVGEED</sequence>
<protein>
    <submittedName>
        <fullName evidence="2">Type I-B CRISPR-associated protein Cas5</fullName>
    </submittedName>
</protein>
<gene>
    <name evidence="2" type="primary">cas5b</name>
    <name evidence="2" type="ORF">ENQ20_11225</name>
</gene>
<dbReference type="NCBIfam" id="TIGR02593">
    <property type="entry name" value="CRISPR_cas5"/>
    <property type="match status" value="1"/>
</dbReference>
<evidence type="ECO:0000256" key="1">
    <source>
        <dbReference type="ARBA" id="ARBA00023118"/>
    </source>
</evidence>
<dbReference type="InterPro" id="IPR013422">
    <property type="entry name" value="CRISPR-assoc_prot_Cas5_N"/>
</dbReference>
<name>A0A7C1JDM0_9CHLR</name>
<proteinExistence type="predicted"/>